<dbReference type="OrthoDB" id="2536450at2759"/>
<keyword evidence="2" id="KW-0732">Signal</keyword>
<dbReference type="PANTHER" id="PTHR34862">
    <property type="entry name" value="SPARK DOMAIN-CONTAINING PROTEIN"/>
    <property type="match status" value="1"/>
</dbReference>
<evidence type="ECO:0000256" key="2">
    <source>
        <dbReference type="SAM" id="SignalP"/>
    </source>
</evidence>
<feature type="chain" id="PRO_5013608238" evidence="2">
    <location>
        <begin position="22"/>
        <end position="267"/>
    </location>
</feature>
<feature type="signal peptide" evidence="2">
    <location>
        <begin position="1"/>
        <end position="21"/>
    </location>
</feature>
<dbReference type="OMA" id="TVRQVAC"/>
<dbReference type="PANTHER" id="PTHR34862:SF1">
    <property type="entry name" value="SPARK DOMAIN-CONTAINING PROTEIN"/>
    <property type="match status" value="1"/>
</dbReference>
<accession>A0A2H3K1B6</accession>
<evidence type="ECO:0000313" key="4">
    <source>
        <dbReference type="Proteomes" id="UP000218811"/>
    </source>
</evidence>
<protein>
    <submittedName>
        <fullName evidence="3">Uncharacterized protein</fullName>
    </submittedName>
</protein>
<keyword evidence="1" id="KW-1133">Transmembrane helix</keyword>
<dbReference type="EMBL" id="KB468146">
    <property type="protein sequence ID" value="PCH43908.1"/>
    <property type="molecule type" value="Genomic_DNA"/>
</dbReference>
<keyword evidence="1" id="KW-0812">Transmembrane</keyword>
<dbReference type="AlphaFoldDB" id="A0A2H3K1B6"/>
<name>A0A2H3K1B6_WOLCO</name>
<sequence>MFVTKFGVLALIAAGAQSASAISLSSKCQTTLAGLVVSSEASCLNAGSLVGLVVAGKNTSLVSPINTWLTGLCSRGACTNETLANVVSNVTAGCQSDLEEYNITATSAQLTALAQEYYPTARKVACLADTSNNNKTLCVTETLTNVQPYTGTITTSNVGDLVSQIAAGDYPNVPSNVTCTNCTKAAFDVVHGAFPSLFDDSVNSTITGQCGASFIDGAEPSSITETASTAIASNSSSGALAAVPAGAVLGVALASLVTVFSAFAVVA</sequence>
<feature type="transmembrane region" description="Helical" evidence="1">
    <location>
        <begin position="239"/>
        <end position="266"/>
    </location>
</feature>
<proteinExistence type="predicted"/>
<dbReference type="STRING" id="742152.A0A2H3K1B6"/>
<evidence type="ECO:0000313" key="3">
    <source>
        <dbReference type="EMBL" id="PCH43908.1"/>
    </source>
</evidence>
<gene>
    <name evidence="3" type="ORF">WOLCODRAFT_26285</name>
</gene>
<evidence type="ECO:0000256" key="1">
    <source>
        <dbReference type="SAM" id="Phobius"/>
    </source>
</evidence>
<dbReference type="Proteomes" id="UP000218811">
    <property type="component" value="Unassembled WGS sequence"/>
</dbReference>
<organism evidence="3 4">
    <name type="scientific">Wolfiporia cocos (strain MD-104)</name>
    <name type="common">Brown rot fungus</name>
    <dbReference type="NCBI Taxonomy" id="742152"/>
    <lineage>
        <taxon>Eukaryota</taxon>
        <taxon>Fungi</taxon>
        <taxon>Dikarya</taxon>
        <taxon>Basidiomycota</taxon>
        <taxon>Agaricomycotina</taxon>
        <taxon>Agaricomycetes</taxon>
        <taxon>Polyporales</taxon>
        <taxon>Phaeolaceae</taxon>
        <taxon>Wolfiporia</taxon>
    </lineage>
</organism>
<keyword evidence="1" id="KW-0472">Membrane</keyword>
<keyword evidence="4" id="KW-1185">Reference proteome</keyword>
<reference evidence="3 4" key="1">
    <citation type="journal article" date="2012" name="Science">
        <title>The Paleozoic origin of enzymatic lignin decomposition reconstructed from 31 fungal genomes.</title>
        <authorList>
            <person name="Floudas D."/>
            <person name="Binder M."/>
            <person name="Riley R."/>
            <person name="Barry K."/>
            <person name="Blanchette R.A."/>
            <person name="Henrissat B."/>
            <person name="Martinez A.T."/>
            <person name="Otillar R."/>
            <person name="Spatafora J.W."/>
            <person name="Yadav J.S."/>
            <person name="Aerts A."/>
            <person name="Benoit I."/>
            <person name="Boyd A."/>
            <person name="Carlson A."/>
            <person name="Copeland A."/>
            <person name="Coutinho P.M."/>
            <person name="de Vries R.P."/>
            <person name="Ferreira P."/>
            <person name="Findley K."/>
            <person name="Foster B."/>
            <person name="Gaskell J."/>
            <person name="Glotzer D."/>
            <person name="Gorecki P."/>
            <person name="Heitman J."/>
            <person name="Hesse C."/>
            <person name="Hori C."/>
            <person name="Igarashi K."/>
            <person name="Jurgens J.A."/>
            <person name="Kallen N."/>
            <person name="Kersten P."/>
            <person name="Kohler A."/>
            <person name="Kuees U."/>
            <person name="Kumar T.K.A."/>
            <person name="Kuo A."/>
            <person name="LaButti K."/>
            <person name="Larrondo L.F."/>
            <person name="Lindquist E."/>
            <person name="Ling A."/>
            <person name="Lombard V."/>
            <person name="Lucas S."/>
            <person name="Lundell T."/>
            <person name="Martin R."/>
            <person name="McLaughlin D.J."/>
            <person name="Morgenstern I."/>
            <person name="Morin E."/>
            <person name="Murat C."/>
            <person name="Nagy L.G."/>
            <person name="Nolan M."/>
            <person name="Ohm R.A."/>
            <person name="Patyshakuliyeva A."/>
            <person name="Rokas A."/>
            <person name="Ruiz-Duenas F.J."/>
            <person name="Sabat G."/>
            <person name="Salamov A."/>
            <person name="Samejima M."/>
            <person name="Schmutz J."/>
            <person name="Slot J.C."/>
            <person name="St John F."/>
            <person name="Stenlid J."/>
            <person name="Sun H."/>
            <person name="Sun S."/>
            <person name="Syed K."/>
            <person name="Tsang A."/>
            <person name="Wiebenga A."/>
            <person name="Young D."/>
            <person name="Pisabarro A."/>
            <person name="Eastwood D.C."/>
            <person name="Martin F."/>
            <person name="Cullen D."/>
            <person name="Grigoriev I.V."/>
            <person name="Hibbett D.S."/>
        </authorList>
    </citation>
    <scope>NUCLEOTIDE SEQUENCE [LARGE SCALE GENOMIC DNA]</scope>
    <source>
        <strain evidence="3 4">MD-104</strain>
    </source>
</reference>